<dbReference type="STRING" id="1481914.JCM19241_5605"/>
<dbReference type="AlphaFoldDB" id="A0A0B8QIM1"/>
<name>A0A0B8QIM1_9VIBR</name>
<reference evidence="2 3" key="2">
    <citation type="submission" date="2015-01" db="EMBL/GenBank/DDBJ databases">
        <authorList>
            <consortium name="NBRP consortium"/>
            <person name="Sawabe T."/>
            <person name="Meirelles P."/>
            <person name="Feng G."/>
            <person name="Sayaka M."/>
            <person name="Hattori M."/>
            <person name="Ohkuma M."/>
        </authorList>
    </citation>
    <scope>NUCLEOTIDE SEQUENCE [LARGE SCALE GENOMIC DNA]</scope>
    <source>
        <strain evidence="3">JCM 19241</strain>
    </source>
</reference>
<dbReference type="Pfam" id="PF13400">
    <property type="entry name" value="Tad"/>
    <property type="match status" value="1"/>
</dbReference>
<evidence type="ECO:0000313" key="3">
    <source>
        <dbReference type="Proteomes" id="UP000031666"/>
    </source>
</evidence>
<gene>
    <name evidence="2" type="ORF">JCM19241_5605</name>
</gene>
<evidence type="ECO:0000313" key="2">
    <source>
        <dbReference type="EMBL" id="GAM74409.1"/>
    </source>
</evidence>
<dbReference type="EMBL" id="BBSC01000002">
    <property type="protein sequence ID" value="GAM74409.1"/>
    <property type="molecule type" value="Genomic_DNA"/>
</dbReference>
<feature type="domain" description="Putative Flp pilus-assembly TadG-like N-terminal" evidence="1">
    <location>
        <begin position="1"/>
        <end position="32"/>
    </location>
</feature>
<reference evidence="2 3" key="1">
    <citation type="submission" date="2015-01" db="EMBL/GenBank/DDBJ databases">
        <title>Vibrio sp. C94 JCM 19241 whole genome shotgun sequence.</title>
        <authorList>
            <person name="Sawabe T."/>
            <person name="Meirelles P."/>
            <person name="Feng G."/>
            <person name="Sayaka M."/>
            <person name="Hattori M."/>
            <person name="Ohkuma M."/>
        </authorList>
    </citation>
    <scope>NUCLEOTIDE SEQUENCE [LARGE SCALE GENOMIC DNA]</scope>
    <source>
        <strain evidence="3">JCM 19241</strain>
    </source>
</reference>
<evidence type="ECO:0000259" key="1">
    <source>
        <dbReference type="Pfam" id="PF13400"/>
    </source>
</evidence>
<dbReference type="Proteomes" id="UP000031666">
    <property type="component" value="Unassembled WGS sequence"/>
</dbReference>
<organism evidence="2 3">
    <name type="scientific">Vibrio ishigakensis</name>
    <dbReference type="NCBI Taxonomy" id="1481914"/>
    <lineage>
        <taxon>Bacteria</taxon>
        <taxon>Pseudomonadati</taxon>
        <taxon>Pseudomonadota</taxon>
        <taxon>Gammaproteobacteria</taxon>
        <taxon>Vibrionales</taxon>
        <taxon>Vibrionaceae</taxon>
        <taxon>Vibrio</taxon>
    </lineage>
</organism>
<protein>
    <recommendedName>
        <fullName evidence="1">Putative Flp pilus-assembly TadG-like N-terminal domain-containing protein</fullName>
    </recommendedName>
</protein>
<sequence length="131" mass="14332">MAIAGLVLDTGYAYYKKRQLQTAADAAALNGAYTLMAGGENNDIRKKARASTKSHGFRNGDDDVDVDMNWPPTYGHYIDNTSAVQVEVEYTHDTFFLGIVGMDTLTYSANATALVGGEANETAFMYWVKIM</sequence>
<dbReference type="InterPro" id="IPR028087">
    <property type="entry name" value="Tad_N"/>
</dbReference>
<proteinExistence type="predicted"/>
<accession>A0A0B8QIM1</accession>
<comment type="caution">
    <text evidence="2">The sequence shown here is derived from an EMBL/GenBank/DDBJ whole genome shotgun (WGS) entry which is preliminary data.</text>
</comment>